<name>A0A562PXI7_9FLAO</name>
<evidence type="ECO:0000313" key="1">
    <source>
        <dbReference type="EMBL" id="RDI56565.1"/>
    </source>
</evidence>
<dbReference type="Proteomes" id="UP000321392">
    <property type="component" value="Unassembled WGS sequence"/>
</dbReference>
<proteinExistence type="predicted"/>
<reference evidence="2" key="3">
    <citation type="submission" date="2019-07" db="EMBL/GenBank/DDBJ databases">
        <authorList>
            <person name="Whitman W."/>
            <person name="Huntemann M."/>
            <person name="Clum A."/>
            <person name="Pillay M."/>
            <person name="Palaniappan K."/>
            <person name="Varghese N."/>
            <person name="Mikhailova N."/>
            <person name="Stamatis D."/>
            <person name="Reddy T."/>
            <person name="Daum C."/>
            <person name="Shapiro N."/>
            <person name="Ivanova N."/>
            <person name="Kyrpides N."/>
            <person name="Woyke T."/>
        </authorList>
    </citation>
    <scope>NUCLEOTIDE SEQUENCE</scope>
    <source>
        <strain evidence="2">CGMCC 1.5380</strain>
    </source>
</reference>
<sequence length="47" mass="5405">MYFGNLRKSKSNYKDDYISSESPEVSVEILSLYGTEQSHLERLLCSS</sequence>
<dbReference type="EMBL" id="QQBA01000004">
    <property type="protein sequence ID" value="RDI56565.1"/>
    <property type="molecule type" value="Genomic_DNA"/>
</dbReference>
<gene>
    <name evidence="1" type="ORF">DFR66_104129</name>
    <name evidence="2" type="ORF">IQ02_01122</name>
</gene>
<dbReference type="Proteomes" id="UP000254518">
    <property type="component" value="Unassembled WGS sequence"/>
</dbReference>
<reference evidence="1 3" key="2">
    <citation type="submission" date="2018-07" db="EMBL/GenBank/DDBJ databases">
        <title>Genomic Encyclopedia of Type Strains, Phase IV (KMG-IV): sequencing the most valuable type-strain genomes for metagenomic binning, comparative biology and taxonomic classification.</title>
        <authorList>
            <person name="Goeker M."/>
        </authorList>
    </citation>
    <scope>NUCLEOTIDE SEQUENCE [LARGE SCALE GENOMIC DNA]</scope>
    <source>
        <strain evidence="1 3">DSM 19728</strain>
    </source>
</reference>
<keyword evidence="3" id="KW-1185">Reference proteome</keyword>
<dbReference type="EMBL" id="VLKX01000004">
    <property type="protein sequence ID" value="TWI49135.1"/>
    <property type="molecule type" value="Genomic_DNA"/>
</dbReference>
<accession>A0A562PXI7</accession>
<evidence type="ECO:0000313" key="4">
    <source>
        <dbReference type="Proteomes" id="UP000321392"/>
    </source>
</evidence>
<protein>
    <submittedName>
        <fullName evidence="2">Uncharacterized protein</fullName>
    </submittedName>
</protein>
<evidence type="ECO:0000313" key="2">
    <source>
        <dbReference type="EMBL" id="TWI49135.1"/>
    </source>
</evidence>
<comment type="caution">
    <text evidence="2">The sequence shown here is derived from an EMBL/GenBank/DDBJ whole genome shotgun (WGS) entry which is preliminary data.</text>
</comment>
<organism evidence="2 4">
    <name type="scientific">Flavobacterium glaciei</name>
    <dbReference type="NCBI Taxonomy" id="386300"/>
    <lineage>
        <taxon>Bacteria</taxon>
        <taxon>Pseudomonadati</taxon>
        <taxon>Bacteroidota</taxon>
        <taxon>Flavobacteriia</taxon>
        <taxon>Flavobacteriales</taxon>
        <taxon>Flavobacteriaceae</taxon>
        <taxon>Flavobacterium</taxon>
    </lineage>
</organism>
<reference evidence="2 4" key="1">
    <citation type="journal article" date="2015" name="Stand. Genomic Sci.">
        <title>Genomic Encyclopedia of Bacterial and Archaeal Type Strains, Phase III: the genomes of soil and plant-associated and newly described type strains.</title>
        <authorList>
            <person name="Whitman W.B."/>
            <person name="Woyke T."/>
            <person name="Klenk H.P."/>
            <person name="Zhou Y."/>
            <person name="Lilburn T.G."/>
            <person name="Beck B.J."/>
            <person name="De Vos P."/>
            <person name="Vandamme P."/>
            <person name="Eisen J.A."/>
            <person name="Garrity G."/>
            <person name="Hugenholtz P."/>
            <person name="Kyrpides N.C."/>
        </authorList>
    </citation>
    <scope>NUCLEOTIDE SEQUENCE [LARGE SCALE GENOMIC DNA]</scope>
    <source>
        <strain evidence="2 4">CGMCC 1.5380</strain>
    </source>
</reference>
<evidence type="ECO:0000313" key="3">
    <source>
        <dbReference type="Proteomes" id="UP000254518"/>
    </source>
</evidence>
<dbReference type="AlphaFoldDB" id="A0A562PXI7"/>